<dbReference type="InterPro" id="IPR000653">
    <property type="entry name" value="DegT/StrS_aminotransferase"/>
</dbReference>
<accession>A0ABN8GGJ6</accession>
<comment type="caution">
    <text evidence="2">The sequence shown here is derived from an EMBL/GenBank/DDBJ whole genome shotgun (WGS) entry which is preliminary data.</text>
</comment>
<dbReference type="EMBL" id="CAKMMW010000008">
    <property type="protein sequence ID" value="CAH1208490.1"/>
    <property type="molecule type" value="Genomic_DNA"/>
</dbReference>
<evidence type="ECO:0000256" key="1">
    <source>
        <dbReference type="RuleBase" id="RU004508"/>
    </source>
</evidence>
<dbReference type="Gene3D" id="3.90.1150.10">
    <property type="entry name" value="Aspartate Aminotransferase, domain 1"/>
    <property type="match status" value="1"/>
</dbReference>
<sequence length="517" mass="58524">MLRINDLVQKKSTNELAIITNVNIDKYEVIKLSTKDFTEPNFQTVVSLDGASNMLIDVRNKDIFEESEIISLKSLSKDVAEKIMRLEILSKVEVFYKTFHEKKESFNPESSSISYGGRVYDEREMKNLVDSSLDFWLTAGRFSKQFEKEFAEFIGVRYALLTNSGSSANLLAFSTLTSPKLGERRILPGDEVITVAAGFPTTVTPIVQNGAIPVFVDVELGTYNIMVDRIEGAITSKTKAIMIAHTMGNPFELDKVIDLAKKYNLWVIEDNCDALGSKFNGKLTGTFGDIATSSFYPPHHMTMGEGGAVYTNNPQLKMIIESFRDWGRDCWCPSGCDDTCKKRFGWELGTLPYGYDHKYTYSHIGYNLRVTDMQAAVGVEQLKKVPSFVKARISNFNRLSEGLKDLSDYFILPRATNNSEPSWFGFILTLRENVGFTKNEIVKYLENNRIQTRMLFAGNLTRQPAFQGVNYRIHGDLINTDKILNDTFLVGVYPGLTDEMIDYMVFKITEFVKSKQN</sequence>
<keyword evidence="2" id="KW-0456">Lyase</keyword>
<organism evidence="2 3">
    <name type="scientific">Paenibacillus allorhizoplanae</name>
    <dbReference type="NCBI Taxonomy" id="2905648"/>
    <lineage>
        <taxon>Bacteria</taxon>
        <taxon>Bacillati</taxon>
        <taxon>Bacillota</taxon>
        <taxon>Bacilli</taxon>
        <taxon>Bacillales</taxon>
        <taxon>Paenibacillaceae</taxon>
        <taxon>Paenibacillus</taxon>
    </lineage>
</organism>
<evidence type="ECO:0000313" key="2">
    <source>
        <dbReference type="EMBL" id="CAH1208490.1"/>
    </source>
</evidence>
<dbReference type="PANTHER" id="PTHR30244">
    <property type="entry name" value="TRANSAMINASE"/>
    <property type="match status" value="1"/>
</dbReference>
<dbReference type="Proteomes" id="UP000838821">
    <property type="component" value="Unassembled WGS sequence"/>
</dbReference>
<dbReference type="Gene3D" id="3.40.640.10">
    <property type="entry name" value="Type I PLP-dependent aspartate aminotransferase-like (Major domain)"/>
    <property type="match status" value="1"/>
</dbReference>
<evidence type="ECO:0000313" key="3">
    <source>
        <dbReference type="Proteomes" id="UP000838821"/>
    </source>
</evidence>
<dbReference type="SUPFAM" id="SSF53383">
    <property type="entry name" value="PLP-dependent transferases"/>
    <property type="match status" value="1"/>
</dbReference>
<keyword evidence="1" id="KW-0663">Pyridoxal phosphate</keyword>
<dbReference type="CDD" id="cd00616">
    <property type="entry name" value="AHBA_syn"/>
    <property type="match status" value="1"/>
</dbReference>
<dbReference type="Pfam" id="PF01041">
    <property type="entry name" value="DegT_DnrJ_EryC1"/>
    <property type="match status" value="1"/>
</dbReference>
<dbReference type="GO" id="GO:0016829">
    <property type="term" value="F:lyase activity"/>
    <property type="evidence" value="ECO:0007669"/>
    <property type="project" value="UniProtKB-KW"/>
</dbReference>
<keyword evidence="3" id="KW-1185">Reference proteome</keyword>
<reference evidence="2" key="1">
    <citation type="submission" date="2022-01" db="EMBL/GenBank/DDBJ databases">
        <authorList>
            <person name="Criscuolo A."/>
        </authorList>
    </citation>
    <scope>NUCLEOTIDE SEQUENCE</scope>
    <source>
        <strain evidence="2">CIP111891</strain>
    </source>
</reference>
<dbReference type="PANTHER" id="PTHR30244:SF34">
    <property type="entry name" value="DTDP-4-AMINO-4,6-DIDEOXYGALACTOSE TRANSAMINASE"/>
    <property type="match status" value="1"/>
</dbReference>
<dbReference type="RefSeq" id="WP_236288645.1">
    <property type="nucleotide sequence ID" value="NZ_CAKMMW010000008.1"/>
</dbReference>
<dbReference type="InterPro" id="IPR015421">
    <property type="entry name" value="PyrdxlP-dep_Trfase_major"/>
</dbReference>
<gene>
    <name evidence="2" type="primary">spnQ</name>
    <name evidence="2" type="ORF">PAECIP111891_03229</name>
</gene>
<dbReference type="InterPro" id="IPR015422">
    <property type="entry name" value="PyrdxlP-dep_Trfase_small"/>
</dbReference>
<comment type="similarity">
    <text evidence="1">Belongs to the DegT/DnrJ/EryC1 family.</text>
</comment>
<dbReference type="InterPro" id="IPR015424">
    <property type="entry name" value="PyrdxlP-dep_Trfase"/>
</dbReference>
<name>A0ABN8GGJ6_9BACL</name>
<protein>
    <submittedName>
        <fullName evidence="2">dTDP-4-dehydro-2,6-dideoxy-D-glucose 3-dehydratase</fullName>
        <ecNumber evidence="2">4.2.1.164</ecNumber>
    </submittedName>
</protein>
<dbReference type="NCBIfam" id="NF011936">
    <property type="entry name" value="PRK15407.1"/>
    <property type="match status" value="1"/>
</dbReference>
<proteinExistence type="inferred from homology"/>
<dbReference type="EC" id="4.2.1.164" evidence="2"/>